<dbReference type="InterPro" id="IPR001236">
    <property type="entry name" value="Lactate/malate_DH_N"/>
</dbReference>
<dbReference type="Pfam" id="PF02866">
    <property type="entry name" value="Ldh_1_C"/>
    <property type="match status" value="1"/>
</dbReference>
<keyword evidence="3" id="KW-0816">Tricarboxylic acid cycle</keyword>
<feature type="binding site" evidence="7">
    <location>
        <position position="150"/>
    </location>
    <ligand>
        <name>substrate</name>
    </ligand>
</feature>
<accession>A0A557SSN3</accession>
<evidence type="ECO:0000313" key="13">
    <source>
        <dbReference type="Proteomes" id="UP000315289"/>
    </source>
</evidence>
<dbReference type="PIRSF" id="PIRSF000102">
    <property type="entry name" value="Lac_mal_DH"/>
    <property type="match status" value="1"/>
</dbReference>
<evidence type="ECO:0000256" key="7">
    <source>
        <dbReference type="PIRSR" id="PIRSR000102-2"/>
    </source>
</evidence>
<dbReference type="Pfam" id="PF00056">
    <property type="entry name" value="Ldh_1_N"/>
    <property type="match status" value="1"/>
</dbReference>
<comment type="caution">
    <text evidence="12">The sequence shown here is derived from an EMBL/GenBank/DDBJ whole genome shotgun (WGS) entry which is preliminary data.</text>
</comment>
<dbReference type="OrthoDB" id="2596at2157"/>
<feature type="binding site" evidence="8">
    <location>
        <position position="94"/>
    </location>
    <ligand>
        <name>NAD(+)</name>
        <dbReference type="ChEBI" id="CHEBI:57540"/>
    </ligand>
</feature>
<dbReference type="GO" id="GO:0006099">
    <property type="term" value="P:tricarboxylic acid cycle"/>
    <property type="evidence" value="ECO:0007669"/>
    <property type="project" value="UniProtKB-KW"/>
</dbReference>
<organism evidence="12 13">
    <name type="scientific">Candidatus Nitrosocosmicus arcticus</name>
    <dbReference type="NCBI Taxonomy" id="2035267"/>
    <lineage>
        <taxon>Archaea</taxon>
        <taxon>Nitrososphaerota</taxon>
        <taxon>Nitrososphaeria</taxon>
        <taxon>Nitrososphaerales</taxon>
        <taxon>Nitrososphaeraceae</taxon>
        <taxon>Candidatus Nitrosocosmicus</taxon>
    </lineage>
</organism>
<gene>
    <name evidence="12" type="primary">mdh</name>
    <name evidence="12" type="ORF">NARC_140057</name>
</gene>
<evidence type="ECO:0000256" key="2">
    <source>
        <dbReference type="ARBA" id="ARBA00020382"/>
    </source>
</evidence>
<evidence type="ECO:0000259" key="11">
    <source>
        <dbReference type="Pfam" id="PF02866"/>
    </source>
</evidence>
<dbReference type="GO" id="GO:0004459">
    <property type="term" value="F:L-lactate dehydrogenase (NAD+) activity"/>
    <property type="evidence" value="ECO:0007669"/>
    <property type="project" value="TreeGrafter"/>
</dbReference>
<dbReference type="InterPro" id="IPR015955">
    <property type="entry name" value="Lactate_DH/Glyco_Ohase_4_C"/>
</dbReference>
<keyword evidence="13" id="KW-1185">Reference proteome</keyword>
<dbReference type="RefSeq" id="WP_144733423.1">
    <property type="nucleotide sequence ID" value="NZ_ML675589.1"/>
</dbReference>
<dbReference type="NCBIfam" id="NF004863">
    <property type="entry name" value="PRK06223.1"/>
    <property type="match status" value="1"/>
</dbReference>
<feature type="binding site" evidence="7">
    <location>
        <position position="81"/>
    </location>
    <ligand>
        <name>substrate</name>
    </ligand>
</feature>
<reference evidence="12 13" key="1">
    <citation type="journal article" date="2019" name="Front. Microbiol.">
        <title>Ammonia Oxidation by the Arctic Terrestrial Thaumarchaeote Candidatus Nitrosocosmicus arcticus Is Stimulated by Increasing Temperatures.</title>
        <authorList>
            <person name="Alves R.J.E."/>
            <person name="Kerou M."/>
            <person name="Zappe A."/>
            <person name="Bittner R."/>
            <person name="Abby S.S."/>
            <person name="Schmidt H.A."/>
            <person name="Pfeifer K."/>
            <person name="Schleper C."/>
        </authorList>
    </citation>
    <scope>NUCLEOTIDE SEQUENCE [LARGE SCALE GENOMIC DNA]</scope>
    <source>
        <strain evidence="12 13">Kfb</strain>
    </source>
</reference>
<dbReference type="SUPFAM" id="SSF51735">
    <property type="entry name" value="NAD(P)-binding Rossmann-fold domains"/>
    <property type="match status" value="1"/>
</dbReference>
<name>A0A557SSN3_9ARCH</name>
<evidence type="ECO:0000256" key="5">
    <source>
        <dbReference type="ARBA" id="ARBA00023027"/>
    </source>
</evidence>
<dbReference type="Proteomes" id="UP000315289">
    <property type="component" value="Unassembled WGS sequence"/>
</dbReference>
<feature type="binding site" evidence="8">
    <location>
        <begin position="117"/>
        <end position="119"/>
    </location>
    <ligand>
        <name>NAD(+)</name>
        <dbReference type="ChEBI" id="CHEBI:57540"/>
    </ligand>
</feature>
<proteinExistence type="inferred from homology"/>
<dbReference type="SUPFAM" id="SSF56327">
    <property type="entry name" value="LDH C-terminal domain-like"/>
    <property type="match status" value="1"/>
</dbReference>
<evidence type="ECO:0000256" key="9">
    <source>
        <dbReference type="RuleBase" id="RU003369"/>
    </source>
</evidence>
<evidence type="ECO:0000256" key="4">
    <source>
        <dbReference type="ARBA" id="ARBA00023002"/>
    </source>
</evidence>
<keyword evidence="4 9" id="KW-0560">Oxidoreductase</keyword>
<evidence type="ECO:0000256" key="8">
    <source>
        <dbReference type="PIRSR" id="PIRSR000102-3"/>
    </source>
</evidence>
<sequence length="305" mass="33352">MTISIIGSGRVGASVALNCGIRELDPQINLIDIIEGLPQGEAMDINHQLSEQGLDSFVQGTNDFSILRDSEIVILVAGIGRKPGMTRMDLLKTNASIVKDVSSKIAEHRQTCNLIIVTNPLDPMTYLALKTTKFPKNNIMGMGGMLDLSRFSSFIHEYTRLSRASISAMVISEHGEKMLPLIRYSSISGIPLSHFIDERQSREIYEKTKQVAAEVIKYKGATVYAPGNAVATMVESIVKDKKTVIPLSTYVDGEYGVKDVCIGVPAVLGKNGVEKIIELPLNEFEQQEFANGVKNVKEAISLLPL</sequence>
<evidence type="ECO:0000259" key="10">
    <source>
        <dbReference type="Pfam" id="PF00056"/>
    </source>
</evidence>
<dbReference type="EMBL" id="VOAH01000014">
    <property type="protein sequence ID" value="TVP39602.1"/>
    <property type="molecule type" value="Genomic_DNA"/>
</dbReference>
<dbReference type="InterPro" id="IPR011275">
    <property type="entry name" value="Malate_DH_type3"/>
</dbReference>
<feature type="binding site" evidence="8">
    <location>
        <position position="32"/>
    </location>
    <ligand>
        <name>NAD(+)</name>
        <dbReference type="ChEBI" id="CHEBI:57540"/>
    </ligand>
</feature>
<feature type="active site" description="Proton acceptor" evidence="6">
    <location>
        <position position="174"/>
    </location>
</feature>
<dbReference type="Gene3D" id="3.90.110.10">
    <property type="entry name" value="Lactate dehydrogenase/glycoside hydrolase, family 4, C-terminal"/>
    <property type="match status" value="1"/>
</dbReference>
<evidence type="ECO:0000313" key="12">
    <source>
        <dbReference type="EMBL" id="TVP39602.1"/>
    </source>
</evidence>
<protein>
    <recommendedName>
        <fullName evidence="2">Malate dehydrogenase</fullName>
    </recommendedName>
</protein>
<feature type="binding site" evidence="7">
    <location>
        <position position="119"/>
    </location>
    <ligand>
        <name>substrate</name>
    </ligand>
</feature>
<dbReference type="InterPro" id="IPR022383">
    <property type="entry name" value="Lactate/malate_DH_C"/>
</dbReference>
<feature type="domain" description="Lactate/malate dehydrogenase N-terminal" evidence="10">
    <location>
        <begin position="2"/>
        <end position="141"/>
    </location>
</feature>
<evidence type="ECO:0000256" key="1">
    <source>
        <dbReference type="ARBA" id="ARBA00008104"/>
    </source>
</evidence>
<dbReference type="InterPro" id="IPR036291">
    <property type="entry name" value="NAD(P)-bd_dom_sf"/>
</dbReference>
<dbReference type="GO" id="GO:0006089">
    <property type="term" value="P:lactate metabolic process"/>
    <property type="evidence" value="ECO:0007669"/>
    <property type="project" value="TreeGrafter"/>
</dbReference>
<dbReference type="InterPro" id="IPR001557">
    <property type="entry name" value="L-lactate/malate_DH"/>
</dbReference>
<feature type="binding site" evidence="7">
    <location>
        <position position="87"/>
    </location>
    <ligand>
        <name>substrate</name>
    </ligand>
</feature>
<evidence type="ECO:0000256" key="3">
    <source>
        <dbReference type="ARBA" id="ARBA00022532"/>
    </source>
</evidence>
<feature type="binding site" evidence="8">
    <location>
        <begin position="7"/>
        <end position="12"/>
    </location>
    <ligand>
        <name>NAD(+)</name>
        <dbReference type="ChEBI" id="CHEBI:57540"/>
    </ligand>
</feature>
<dbReference type="PRINTS" id="PR00086">
    <property type="entry name" value="LLDHDRGNASE"/>
</dbReference>
<keyword evidence="5 8" id="KW-0520">NAD</keyword>
<dbReference type="AlphaFoldDB" id="A0A557SSN3"/>
<evidence type="ECO:0000256" key="6">
    <source>
        <dbReference type="PIRSR" id="PIRSR000102-1"/>
    </source>
</evidence>
<dbReference type="PANTHER" id="PTHR43128:SF16">
    <property type="entry name" value="L-LACTATE DEHYDROGENASE"/>
    <property type="match status" value="1"/>
</dbReference>
<dbReference type="PANTHER" id="PTHR43128">
    <property type="entry name" value="L-2-HYDROXYCARBOXYLATE DEHYDROGENASE (NAD(P)(+))"/>
    <property type="match status" value="1"/>
</dbReference>
<dbReference type="Gene3D" id="3.40.50.720">
    <property type="entry name" value="NAD(P)-binding Rossmann-like Domain"/>
    <property type="match status" value="1"/>
</dbReference>
<comment type="similarity">
    <text evidence="1 9">Belongs to the LDH/MDH superfamily.</text>
</comment>
<feature type="domain" description="Lactate/malate dehydrogenase C-terminal" evidence="11">
    <location>
        <begin position="146"/>
        <end position="300"/>
    </location>
</feature>
<dbReference type="CDD" id="cd01339">
    <property type="entry name" value="LDH-like_MDH"/>
    <property type="match status" value="1"/>
</dbReference>